<name>A0ABV5JGT7_9RHOB</name>
<comment type="caution">
    <text evidence="8">The sequence shown here is derived from an EMBL/GenBank/DDBJ whole genome shotgun (WGS) entry which is preliminary data.</text>
</comment>
<keyword evidence="5" id="KW-0804">Transcription</keyword>
<dbReference type="CDD" id="cd06171">
    <property type="entry name" value="Sigma70_r4"/>
    <property type="match status" value="1"/>
</dbReference>
<dbReference type="Pfam" id="PF08281">
    <property type="entry name" value="Sigma70_r4_2"/>
    <property type="match status" value="1"/>
</dbReference>
<dbReference type="Pfam" id="PF04542">
    <property type="entry name" value="Sigma70_r2"/>
    <property type="match status" value="1"/>
</dbReference>
<comment type="similarity">
    <text evidence="1">Belongs to the sigma-70 factor family. ECF subfamily.</text>
</comment>
<evidence type="ECO:0000313" key="8">
    <source>
        <dbReference type="EMBL" id="MFB9231918.1"/>
    </source>
</evidence>
<evidence type="ECO:0000259" key="6">
    <source>
        <dbReference type="Pfam" id="PF04542"/>
    </source>
</evidence>
<keyword evidence="4" id="KW-0238">DNA-binding</keyword>
<dbReference type="Gene3D" id="1.10.1740.10">
    <property type="match status" value="1"/>
</dbReference>
<keyword evidence="9" id="KW-1185">Reference proteome</keyword>
<dbReference type="InterPro" id="IPR013325">
    <property type="entry name" value="RNA_pol_sigma_r2"/>
</dbReference>
<evidence type="ECO:0000256" key="4">
    <source>
        <dbReference type="ARBA" id="ARBA00023125"/>
    </source>
</evidence>
<evidence type="ECO:0000259" key="7">
    <source>
        <dbReference type="Pfam" id="PF08281"/>
    </source>
</evidence>
<dbReference type="RefSeq" id="WP_213888642.1">
    <property type="nucleotide sequence ID" value="NZ_JAGFNU010000004.1"/>
</dbReference>
<dbReference type="InterPro" id="IPR007627">
    <property type="entry name" value="RNA_pol_sigma70_r2"/>
</dbReference>
<evidence type="ECO:0000256" key="2">
    <source>
        <dbReference type="ARBA" id="ARBA00023015"/>
    </source>
</evidence>
<feature type="domain" description="RNA polymerase sigma factor 70 region 4 type 2" evidence="7">
    <location>
        <begin position="121"/>
        <end position="173"/>
    </location>
</feature>
<evidence type="ECO:0000256" key="1">
    <source>
        <dbReference type="ARBA" id="ARBA00010641"/>
    </source>
</evidence>
<dbReference type="InterPro" id="IPR014284">
    <property type="entry name" value="RNA_pol_sigma-70_dom"/>
</dbReference>
<dbReference type="Proteomes" id="UP001589683">
    <property type="component" value="Unassembled WGS sequence"/>
</dbReference>
<accession>A0ABV5JGT7</accession>
<dbReference type="EMBL" id="JBHMEA010000033">
    <property type="protein sequence ID" value="MFB9231918.1"/>
    <property type="molecule type" value="Genomic_DNA"/>
</dbReference>
<proteinExistence type="inferred from homology"/>
<evidence type="ECO:0000256" key="5">
    <source>
        <dbReference type="ARBA" id="ARBA00023163"/>
    </source>
</evidence>
<keyword evidence="2" id="KW-0805">Transcription regulation</keyword>
<dbReference type="PANTHER" id="PTHR43133:SF8">
    <property type="entry name" value="RNA POLYMERASE SIGMA FACTOR HI_1459-RELATED"/>
    <property type="match status" value="1"/>
</dbReference>
<feature type="domain" description="RNA polymerase sigma-70 region 2" evidence="6">
    <location>
        <begin position="27"/>
        <end position="91"/>
    </location>
</feature>
<dbReference type="Gene3D" id="1.10.10.10">
    <property type="entry name" value="Winged helix-like DNA-binding domain superfamily/Winged helix DNA-binding domain"/>
    <property type="match status" value="1"/>
</dbReference>
<evidence type="ECO:0000256" key="3">
    <source>
        <dbReference type="ARBA" id="ARBA00023082"/>
    </source>
</evidence>
<gene>
    <name evidence="8" type="ORF">ACFFUT_08985</name>
</gene>
<dbReference type="InterPro" id="IPR039425">
    <property type="entry name" value="RNA_pol_sigma-70-like"/>
</dbReference>
<dbReference type="NCBIfam" id="TIGR02937">
    <property type="entry name" value="sigma70-ECF"/>
    <property type="match status" value="1"/>
</dbReference>
<dbReference type="InterPro" id="IPR036388">
    <property type="entry name" value="WH-like_DNA-bd_sf"/>
</dbReference>
<reference evidence="8 9" key="1">
    <citation type="submission" date="2024-09" db="EMBL/GenBank/DDBJ databases">
        <authorList>
            <person name="Sun Q."/>
            <person name="Mori K."/>
        </authorList>
    </citation>
    <scope>NUCLEOTIDE SEQUENCE [LARGE SCALE GENOMIC DNA]</scope>
    <source>
        <strain evidence="8 9">CECT 8726</strain>
    </source>
</reference>
<dbReference type="SUPFAM" id="SSF88659">
    <property type="entry name" value="Sigma3 and sigma4 domains of RNA polymerase sigma factors"/>
    <property type="match status" value="1"/>
</dbReference>
<protein>
    <submittedName>
        <fullName evidence="8">RNA polymerase sigma factor</fullName>
    </submittedName>
</protein>
<dbReference type="PANTHER" id="PTHR43133">
    <property type="entry name" value="RNA POLYMERASE ECF-TYPE SIGMA FACTO"/>
    <property type="match status" value="1"/>
</dbReference>
<dbReference type="InterPro" id="IPR013324">
    <property type="entry name" value="RNA_pol_sigma_r3/r4-like"/>
</dbReference>
<keyword evidence="3" id="KW-0731">Sigma factor</keyword>
<organism evidence="8 9">
    <name type="scientific">Pseudohalocynthiibacter aestuariivivens</name>
    <dbReference type="NCBI Taxonomy" id="1591409"/>
    <lineage>
        <taxon>Bacteria</taxon>
        <taxon>Pseudomonadati</taxon>
        <taxon>Pseudomonadota</taxon>
        <taxon>Alphaproteobacteria</taxon>
        <taxon>Rhodobacterales</taxon>
        <taxon>Paracoccaceae</taxon>
        <taxon>Pseudohalocynthiibacter</taxon>
    </lineage>
</organism>
<dbReference type="SUPFAM" id="SSF88946">
    <property type="entry name" value="Sigma2 domain of RNA polymerase sigma factors"/>
    <property type="match status" value="1"/>
</dbReference>
<dbReference type="InterPro" id="IPR013249">
    <property type="entry name" value="RNA_pol_sigma70_r4_t2"/>
</dbReference>
<sequence length="183" mass="19994">MKQAERSLEELLVLRAQAGDSRALDQLVRLRGPRLLAHAMRLSGRADDARDIVQEAWIEILRGLHGLREARAFAAWATRIVTRRAARFVKGNVARRALSAAVSVETETSMPDVGEAASDARAVRKAMSSLPPDQAATIALFYLEDMSVAEVAIALDIPRGTVKTRLMHARAKLKDALKGACDE</sequence>
<evidence type="ECO:0000313" key="9">
    <source>
        <dbReference type="Proteomes" id="UP001589683"/>
    </source>
</evidence>